<dbReference type="InterPro" id="IPR001478">
    <property type="entry name" value="PDZ"/>
</dbReference>
<dbReference type="PROSITE" id="PS50106">
    <property type="entry name" value="PDZ"/>
    <property type="match status" value="1"/>
</dbReference>
<dbReference type="PANTHER" id="PTHR43343:SF3">
    <property type="entry name" value="PROTEASE DO-LIKE 8, CHLOROPLASTIC"/>
    <property type="match status" value="1"/>
</dbReference>
<dbReference type="Gene3D" id="2.40.10.120">
    <property type="match status" value="1"/>
</dbReference>
<dbReference type="SUPFAM" id="SSF50494">
    <property type="entry name" value="Trypsin-like serine proteases"/>
    <property type="match status" value="1"/>
</dbReference>
<protein>
    <submittedName>
        <fullName evidence="5">Trypsin-like peptidase domain-containing protein</fullName>
    </submittedName>
</protein>
<accession>A0ABN1UX96</accession>
<dbReference type="SUPFAM" id="SSF50156">
    <property type="entry name" value="PDZ domain-like"/>
    <property type="match status" value="1"/>
</dbReference>
<dbReference type="InterPro" id="IPR036034">
    <property type="entry name" value="PDZ_sf"/>
</dbReference>
<dbReference type="Proteomes" id="UP001501371">
    <property type="component" value="Unassembled WGS sequence"/>
</dbReference>
<keyword evidence="6" id="KW-1185">Reference proteome</keyword>
<dbReference type="PANTHER" id="PTHR43343">
    <property type="entry name" value="PEPTIDASE S12"/>
    <property type="match status" value="1"/>
</dbReference>
<dbReference type="Gene3D" id="2.30.42.10">
    <property type="match status" value="1"/>
</dbReference>
<evidence type="ECO:0000313" key="5">
    <source>
        <dbReference type="EMBL" id="GAA1176352.1"/>
    </source>
</evidence>
<organism evidence="5 6">
    <name type="scientific">Streptomyces hebeiensis</name>
    <dbReference type="NCBI Taxonomy" id="229486"/>
    <lineage>
        <taxon>Bacteria</taxon>
        <taxon>Bacillati</taxon>
        <taxon>Actinomycetota</taxon>
        <taxon>Actinomycetes</taxon>
        <taxon>Kitasatosporales</taxon>
        <taxon>Streptomycetaceae</taxon>
        <taxon>Streptomyces</taxon>
    </lineage>
</organism>
<dbReference type="PRINTS" id="PR00834">
    <property type="entry name" value="PROTEASES2C"/>
</dbReference>
<dbReference type="SMART" id="SM00228">
    <property type="entry name" value="PDZ"/>
    <property type="match status" value="1"/>
</dbReference>
<dbReference type="Pfam" id="PF13180">
    <property type="entry name" value="PDZ_2"/>
    <property type="match status" value="1"/>
</dbReference>
<comment type="caution">
    <text evidence="5">The sequence shown here is derived from an EMBL/GenBank/DDBJ whole genome shotgun (WGS) entry which is preliminary data.</text>
</comment>
<name>A0ABN1UX96_9ACTN</name>
<sequence length="391" mass="39287">MTVSLPHGPRRGRSRWPLPRVAGPARPARTSRLLAGVVLTASAVLAAGCSGTGAPRSGNTGGAGTFDNTSVADTTSRAAAAPRTTNDLQTDYETVIRNVLPSVVQIETGNSVGSGVVYDGRGHIVTNAHVVGKQRTFVVTIATGEQPLRAELVAGYPAQDLAVIKLTTIPKGLRAATFGTTSKVAVGQIVLAMGSPLGLSGSVTQGIVSAIGRTVSEGEAGGGTGAVIANMVQTSAAINPGNSGGALANLDSEVIGIPTLAATDQQLGNSAAPGIGFAIPVSTVKTIADQIIKYGKVTNSGRAGLGITGRTVLGPDLQPSGVAVVSVTKNGPAARAGIRPGDVIVKLDGTRVPTFASLAEQLASDKPGQKVRVTYVREGSTKVADVTLGKL</sequence>
<proteinExistence type="predicted"/>
<evidence type="ECO:0000256" key="1">
    <source>
        <dbReference type="ARBA" id="ARBA00022670"/>
    </source>
</evidence>
<evidence type="ECO:0000313" key="6">
    <source>
        <dbReference type="Proteomes" id="UP001501371"/>
    </source>
</evidence>
<evidence type="ECO:0000256" key="3">
    <source>
        <dbReference type="SAM" id="MobiDB-lite"/>
    </source>
</evidence>
<keyword evidence="2" id="KW-0378">Hydrolase</keyword>
<dbReference type="InterPro" id="IPR001940">
    <property type="entry name" value="Peptidase_S1C"/>
</dbReference>
<evidence type="ECO:0000256" key="2">
    <source>
        <dbReference type="ARBA" id="ARBA00022801"/>
    </source>
</evidence>
<reference evidence="5 6" key="1">
    <citation type="journal article" date="2019" name="Int. J. Syst. Evol. Microbiol.">
        <title>The Global Catalogue of Microorganisms (GCM) 10K type strain sequencing project: providing services to taxonomists for standard genome sequencing and annotation.</title>
        <authorList>
            <consortium name="The Broad Institute Genomics Platform"/>
            <consortium name="The Broad Institute Genome Sequencing Center for Infectious Disease"/>
            <person name="Wu L."/>
            <person name="Ma J."/>
        </authorList>
    </citation>
    <scope>NUCLEOTIDE SEQUENCE [LARGE SCALE GENOMIC DNA]</scope>
    <source>
        <strain evidence="5 6">JCM 12696</strain>
    </source>
</reference>
<dbReference type="Pfam" id="PF13365">
    <property type="entry name" value="Trypsin_2"/>
    <property type="match status" value="1"/>
</dbReference>
<dbReference type="InterPro" id="IPR009003">
    <property type="entry name" value="Peptidase_S1_PA"/>
</dbReference>
<dbReference type="RefSeq" id="WP_344277579.1">
    <property type="nucleotide sequence ID" value="NZ_BAAAKV010000032.1"/>
</dbReference>
<dbReference type="EMBL" id="BAAAKV010000032">
    <property type="protein sequence ID" value="GAA1176352.1"/>
    <property type="molecule type" value="Genomic_DNA"/>
</dbReference>
<feature type="region of interest" description="Disordered" evidence="3">
    <location>
        <begin position="1"/>
        <end position="25"/>
    </location>
</feature>
<keyword evidence="1" id="KW-0645">Protease</keyword>
<dbReference type="InterPro" id="IPR051201">
    <property type="entry name" value="Chloro_Bact_Ser_Proteases"/>
</dbReference>
<feature type="domain" description="PDZ" evidence="4">
    <location>
        <begin position="291"/>
        <end position="352"/>
    </location>
</feature>
<gene>
    <name evidence="5" type="ORF">GCM10009654_36910</name>
</gene>
<evidence type="ECO:0000259" key="4">
    <source>
        <dbReference type="PROSITE" id="PS50106"/>
    </source>
</evidence>